<sequence>MGGKGGKGKGKTQSWTTVQKPMLKRSNNWESRGNTSRAPARYEAPPAAVKVLKKANWLNRQGFFGKQALDEDALEMLGSLPDDRAMAVLEQLERKAGQGEIWNPNSYVVKAVIRHNNQLRNEANDYAHGGHGGGGGQAPAALPVLKKVNWLNREGFFGKNTVDEDAIEMLGQLPVDRAMSILENIEEKAKSGEIWNPNSYVVRAVVRHSQNMKNHSWNDWSDDRRPQKGKGKGKGGTQLAIRTETRSKGKGKSRW</sequence>
<dbReference type="Proteomes" id="UP001642484">
    <property type="component" value="Unassembled WGS sequence"/>
</dbReference>
<proteinExistence type="predicted"/>
<evidence type="ECO:0000256" key="1">
    <source>
        <dbReference type="SAM" id="MobiDB-lite"/>
    </source>
</evidence>
<name>A0ABP0JWZ8_9DINO</name>
<keyword evidence="3" id="KW-1185">Reference proteome</keyword>
<feature type="compositionally biased region" description="Polar residues" evidence="1">
    <location>
        <begin position="12"/>
        <end position="36"/>
    </location>
</feature>
<feature type="compositionally biased region" description="Basic residues" evidence="1">
    <location>
        <begin position="1"/>
        <end position="10"/>
    </location>
</feature>
<organism evidence="2 3">
    <name type="scientific">Durusdinium trenchii</name>
    <dbReference type="NCBI Taxonomy" id="1381693"/>
    <lineage>
        <taxon>Eukaryota</taxon>
        <taxon>Sar</taxon>
        <taxon>Alveolata</taxon>
        <taxon>Dinophyceae</taxon>
        <taxon>Suessiales</taxon>
        <taxon>Symbiodiniaceae</taxon>
        <taxon>Durusdinium</taxon>
    </lineage>
</organism>
<feature type="region of interest" description="Disordered" evidence="1">
    <location>
        <begin position="1"/>
        <end position="42"/>
    </location>
</feature>
<protein>
    <submittedName>
        <fullName evidence="2">Uncharacterized protein</fullName>
    </submittedName>
</protein>
<accession>A0ABP0JWZ8</accession>
<reference evidence="2 3" key="1">
    <citation type="submission" date="2024-02" db="EMBL/GenBank/DDBJ databases">
        <authorList>
            <person name="Chen Y."/>
            <person name="Shah S."/>
            <person name="Dougan E. K."/>
            <person name="Thang M."/>
            <person name="Chan C."/>
        </authorList>
    </citation>
    <scope>NUCLEOTIDE SEQUENCE [LARGE SCALE GENOMIC DNA]</scope>
</reference>
<evidence type="ECO:0000313" key="2">
    <source>
        <dbReference type="EMBL" id="CAK9018648.1"/>
    </source>
</evidence>
<gene>
    <name evidence="2" type="ORF">CCMP2556_LOCUS13349</name>
</gene>
<feature type="region of interest" description="Disordered" evidence="1">
    <location>
        <begin position="214"/>
        <end position="255"/>
    </location>
</feature>
<comment type="caution">
    <text evidence="2">The sequence shown here is derived from an EMBL/GenBank/DDBJ whole genome shotgun (WGS) entry which is preliminary data.</text>
</comment>
<dbReference type="EMBL" id="CAXAMN010006669">
    <property type="protein sequence ID" value="CAK9018648.1"/>
    <property type="molecule type" value="Genomic_DNA"/>
</dbReference>
<evidence type="ECO:0000313" key="3">
    <source>
        <dbReference type="Proteomes" id="UP001642484"/>
    </source>
</evidence>